<dbReference type="AlphaFoldDB" id="A0A327X2V7"/>
<organism evidence="1 2">
    <name type="scientific">Larkinella arboricola</name>
    <dbReference type="NCBI Taxonomy" id="643671"/>
    <lineage>
        <taxon>Bacteria</taxon>
        <taxon>Pseudomonadati</taxon>
        <taxon>Bacteroidota</taxon>
        <taxon>Cytophagia</taxon>
        <taxon>Cytophagales</taxon>
        <taxon>Spirosomataceae</taxon>
        <taxon>Larkinella</taxon>
    </lineage>
</organism>
<dbReference type="EMBL" id="QLMC01000002">
    <property type="protein sequence ID" value="RAK00562.1"/>
    <property type="molecule type" value="Genomic_DNA"/>
</dbReference>
<reference evidence="1 2" key="1">
    <citation type="submission" date="2018-06" db="EMBL/GenBank/DDBJ databases">
        <title>Genomic Encyclopedia of Archaeal and Bacterial Type Strains, Phase II (KMG-II): from individual species to whole genera.</title>
        <authorList>
            <person name="Goeker M."/>
        </authorList>
    </citation>
    <scope>NUCLEOTIDE SEQUENCE [LARGE SCALE GENOMIC DNA]</scope>
    <source>
        <strain evidence="1 2">DSM 21851</strain>
    </source>
</reference>
<comment type="caution">
    <text evidence="1">The sequence shown here is derived from an EMBL/GenBank/DDBJ whole genome shotgun (WGS) entry which is preliminary data.</text>
</comment>
<dbReference type="Proteomes" id="UP000248790">
    <property type="component" value="Unassembled WGS sequence"/>
</dbReference>
<keyword evidence="2" id="KW-1185">Reference proteome</keyword>
<gene>
    <name evidence="1" type="ORF">LX87_02270</name>
</gene>
<protein>
    <submittedName>
        <fullName evidence="1">Uncharacterized protein</fullName>
    </submittedName>
</protein>
<sequence length="114" mass="13196">MNNLFNHPRKDRDRLPIPTRRIMKIEKGWFVLQPDQRKRMRIKETGLQFMSNRINEMLFRGGILKSNAPSTGALWRNSLLKRTDTGLKIKSCCARNQSCGTGFLGFVNILLTKC</sequence>
<accession>A0A327X2V7</accession>
<proteinExistence type="predicted"/>
<name>A0A327X2V7_LARAB</name>
<evidence type="ECO:0000313" key="2">
    <source>
        <dbReference type="Proteomes" id="UP000248790"/>
    </source>
</evidence>
<evidence type="ECO:0000313" key="1">
    <source>
        <dbReference type="EMBL" id="RAK00562.1"/>
    </source>
</evidence>